<feature type="domain" description="NAD(P)-binding" evidence="2">
    <location>
        <begin position="8"/>
        <end position="235"/>
    </location>
</feature>
<sequence length="255" mass="27715">MPSVAFFGATGGCAGHCLAFSLKAGYDCTALARTPAKLTEAMKTKGVSAESLDSHLTVIQGDVRDIEAVKRTLQLPNGAVVEDIVSGIGTYPRFAWSLWRPLIQPDATLCRDAVATILRALQQLKPSKKPLFINMTTTGISSPGKPRDVPVLFVPLYHWLLAAPHEDKRGVVELLAEHVRLPVGERGIEGYVNVKASLLTDGEGTGLQAVREGVEEKPAVGYMIARQDVGLWVFERLIKSETRAEWMCKSASITY</sequence>
<dbReference type="InterPro" id="IPR051606">
    <property type="entry name" value="Polyketide_Oxido-like"/>
</dbReference>
<dbReference type="GO" id="GO:0042602">
    <property type="term" value="F:riboflavin reductase (NADPH) activity"/>
    <property type="evidence" value="ECO:0007669"/>
    <property type="project" value="TreeGrafter"/>
</dbReference>
<comment type="similarity">
    <text evidence="1">Belongs to the avfA family.</text>
</comment>
<dbReference type="Pfam" id="PF13460">
    <property type="entry name" value="NAD_binding_10"/>
    <property type="match status" value="1"/>
</dbReference>
<dbReference type="InterPro" id="IPR016040">
    <property type="entry name" value="NAD(P)-bd_dom"/>
</dbReference>
<evidence type="ECO:0000256" key="1">
    <source>
        <dbReference type="ARBA" id="ARBA00038376"/>
    </source>
</evidence>
<dbReference type="PANTHER" id="PTHR43355">
    <property type="entry name" value="FLAVIN REDUCTASE (NADPH)"/>
    <property type="match status" value="1"/>
</dbReference>
<dbReference type="AlphaFoldDB" id="A0AAV9J9M0"/>
<protein>
    <recommendedName>
        <fullName evidence="2">NAD(P)-binding domain-containing protein</fullName>
    </recommendedName>
</protein>
<dbReference type="Proteomes" id="UP001324427">
    <property type="component" value="Unassembled WGS sequence"/>
</dbReference>
<accession>A0AAV9J9M0</accession>
<proteinExistence type="inferred from homology"/>
<gene>
    <name evidence="3" type="ORF">LTR36_007898</name>
</gene>
<dbReference type="InterPro" id="IPR036291">
    <property type="entry name" value="NAD(P)-bd_dom_sf"/>
</dbReference>
<evidence type="ECO:0000259" key="2">
    <source>
        <dbReference type="Pfam" id="PF13460"/>
    </source>
</evidence>
<evidence type="ECO:0000313" key="4">
    <source>
        <dbReference type="Proteomes" id="UP001324427"/>
    </source>
</evidence>
<organism evidence="3 4">
    <name type="scientific">Oleoguttula mirabilis</name>
    <dbReference type="NCBI Taxonomy" id="1507867"/>
    <lineage>
        <taxon>Eukaryota</taxon>
        <taxon>Fungi</taxon>
        <taxon>Dikarya</taxon>
        <taxon>Ascomycota</taxon>
        <taxon>Pezizomycotina</taxon>
        <taxon>Dothideomycetes</taxon>
        <taxon>Dothideomycetidae</taxon>
        <taxon>Mycosphaerellales</taxon>
        <taxon>Teratosphaeriaceae</taxon>
        <taxon>Oleoguttula</taxon>
    </lineage>
</organism>
<keyword evidence="4" id="KW-1185">Reference proteome</keyword>
<dbReference type="PANTHER" id="PTHR43355:SF2">
    <property type="entry name" value="FLAVIN REDUCTASE (NADPH)"/>
    <property type="match status" value="1"/>
</dbReference>
<dbReference type="Gene3D" id="3.40.50.720">
    <property type="entry name" value="NAD(P)-binding Rossmann-like Domain"/>
    <property type="match status" value="1"/>
</dbReference>
<dbReference type="SUPFAM" id="SSF51735">
    <property type="entry name" value="NAD(P)-binding Rossmann-fold domains"/>
    <property type="match status" value="1"/>
</dbReference>
<name>A0AAV9J9M0_9PEZI</name>
<dbReference type="GO" id="GO:0004074">
    <property type="term" value="F:biliverdin reductase [NAD(P)H] activity"/>
    <property type="evidence" value="ECO:0007669"/>
    <property type="project" value="TreeGrafter"/>
</dbReference>
<reference evidence="3 4" key="1">
    <citation type="submission" date="2021-11" db="EMBL/GenBank/DDBJ databases">
        <title>Black yeast isolated from Biological Soil Crust.</title>
        <authorList>
            <person name="Kurbessoian T."/>
        </authorList>
    </citation>
    <scope>NUCLEOTIDE SEQUENCE [LARGE SCALE GENOMIC DNA]</scope>
    <source>
        <strain evidence="3 4">CCFEE 5522</strain>
    </source>
</reference>
<comment type="caution">
    <text evidence="3">The sequence shown here is derived from an EMBL/GenBank/DDBJ whole genome shotgun (WGS) entry which is preliminary data.</text>
</comment>
<evidence type="ECO:0000313" key="3">
    <source>
        <dbReference type="EMBL" id="KAK4541601.1"/>
    </source>
</evidence>
<dbReference type="EMBL" id="JAVFHQ010000051">
    <property type="protein sequence ID" value="KAK4541601.1"/>
    <property type="molecule type" value="Genomic_DNA"/>
</dbReference>